<dbReference type="AlphaFoldDB" id="A0A150GWQ3"/>
<keyword evidence="2" id="KW-1185">Reference proteome</keyword>
<dbReference type="Proteomes" id="UP000075714">
    <property type="component" value="Unassembled WGS sequence"/>
</dbReference>
<evidence type="ECO:0000313" key="1">
    <source>
        <dbReference type="EMBL" id="KXZ54326.1"/>
    </source>
</evidence>
<gene>
    <name evidence="1" type="ORF">GPECTOR_5g41</name>
</gene>
<protein>
    <submittedName>
        <fullName evidence="1">Uncharacterized protein</fullName>
    </submittedName>
</protein>
<proteinExistence type="predicted"/>
<organism evidence="1 2">
    <name type="scientific">Gonium pectorale</name>
    <name type="common">Green alga</name>
    <dbReference type="NCBI Taxonomy" id="33097"/>
    <lineage>
        <taxon>Eukaryota</taxon>
        <taxon>Viridiplantae</taxon>
        <taxon>Chlorophyta</taxon>
        <taxon>core chlorophytes</taxon>
        <taxon>Chlorophyceae</taxon>
        <taxon>CS clade</taxon>
        <taxon>Chlamydomonadales</taxon>
        <taxon>Volvocaceae</taxon>
        <taxon>Gonium</taxon>
    </lineage>
</organism>
<evidence type="ECO:0000313" key="2">
    <source>
        <dbReference type="Proteomes" id="UP000075714"/>
    </source>
</evidence>
<name>A0A150GWQ3_GONPE</name>
<accession>A0A150GWQ3</accession>
<dbReference type="EMBL" id="LSYV01000006">
    <property type="protein sequence ID" value="KXZ54326.1"/>
    <property type="molecule type" value="Genomic_DNA"/>
</dbReference>
<sequence length="61" mass="6896">METPAPPATQAFRRYMVDSGKVVGVANTIHRYHEAKPVTARETPFNVRVLREMEIEVGLLD</sequence>
<comment type="caution">
    <text evidence="1">The sequence shown here is derived from an EMBL/GenBank/DDBJ whole genome shotgun (WGS) entry which is preliminary data.</text>
</comment>
<reference evidence="2" key="1">
    <citation type="journal article" date="2016" name="Nat. Commun.">
        <title>The Gonium pectorale genome demonstrates co-option of cell cycle regulation during the evolution of multicellularity.</title>
        <authorList>
            <person name="Hanschen E.R."/>
            <person name="Marriage T.N."/>
            <person name="Ferris P.J."/>
            <person name="Hamaji T."/>
            <person name="Toyoda A."/>
            <person name="Fujiyama A."/>
            <person name="Neme R."/>
            <person name="Noguchi H."/>
            <person name="Minakuchi Y."/>
            <person name="Suzuki M."/>
            <person name="Kawai-Toyooka H."/>
            <person name="Smith D.R."/>
            <person name="Sparks H."/>
            <person name="Anderson J."/>
            <person name="Bakaric R."/>
            <person name="Luria V."/>
            <person name="Karger A."/>
            <person name="Kirschner M.W."/>
            <person name="Durand P.M."/>
            <person name="Michod R.E."/>
            <person name="Nozaki H."/>
            <person name="Olson B.J."/>
        </authorList>
    </citation>
    <scope>NUCLEOTIDE SEQUENCE [LARGE SCALE GENOMIC DNA]</scope>
    <source>
        <strain evidence="2">NIES-2863</strain>
    </source>
</reference>
<dbReference type="OrthoDB" id="549165at2759"/>